<dbReference type="InterPro" id="IPR051781">
    <property type="entry name" value="Metallo-dep_Hydrolase"/>
</dbReference>
<dbReference type="Proteomes" id="UP001227101">
    <property type="component" value="Chromosome"/>
</dbReference>
<sequence length="498" mass="53094">MGDVDRRAFLAWLGTGVLGATASLALPGKAEAAGEITVLTHATLIDGTDAPPLRDATIVLAGDRIAAVGRGVPAPALAGVRVVDLSGKFVIPGLWDTHTHYTELARTFPPMHLVNGVTSVRDMDGRPETHDVRRRIERGELTGPRLVIASEILDGGNSFVDVHRLVATPDEAAVAVRDAKCVGADLVKVYSFMSPAIHAAIAAESRRHGLRYGGHVPIQLPVQDVLARGQHSVEHMFAFHASTSAKKDEYYARLAQLPDTTYDWPSALGRIDREAVATHSAALTRELAGRFRAHRAWHVPTLAVLARTSSPPADLPKDPVLQGLADRYLPRSVRQEWLDYASAWPVWPPDRIAQEAAYFEAVLALVGELAAAGAPLAAGTDSGFLYTFPGFATHDELALLVRAGLSPKRAVQVATRDAARCAGRASSGTVTVGADADLVVLDADPLAAITNSRRIHAVVSRGSYLGPAERQRIFADIERAAQEETTAPALRSSCCLPG</sequence>
<evidence type="ECO:0000313" key="3">
    <source>
        <dbReference type="Proteomes" id="UP001227101"/>
    </source>
</evidence>
<dbReference type="RefSeq" id="WP_285451214.1">
    <property type="nucleotide sequence ID" value="NZ_CP127173.1"/>
</dbReference>
<dbReference type="Gene3D" id="2.30.40.10">
    <property type="entry name" value="Urease, subunit C, domain 1"/>
    <property type="match status" value="2"/>
</dbReference>
<dbReference type="Gene3D" id="1.20.58.520">
    <property type="entry name" value="Amidohydrolase"/>
    <property type="match status" value="1"/>
</dbReference>
<dbReference type="Gene3D" id="3.20.20.140">
    <property type="entry name" value="Metal-dependent hydrolases"/>
    <property type="match status" value="1"/>
</dbReference>
<gene>
    <name evidence="2" type="ORF">QP939_37705</name>
</gene>
<dbReference type="SUPFAM" id="SSF51556">
    <property type="entry name" value="Metallo-dependent hydrolases"/>
    <property type="match status" value="1"/>
</dbReference>
<dbReference type="Gene3D" id="3.30.110.90">
    <property type="entry name" value="Amidohydrolase"/>
    <property type="match status" value="1"/>
</dbReference>
<dbReference type="Pfam" id="PF01979">
    <property type="entry name" value="Amidohydro_1"/>
    <property type="match status" value="1"/>
</dbReference>
<accession>A0ABY8XFY0</accession>
<dbReference type="InterPro" id="IPR006311">
    <property type="entry name" value="TAT_signal"/>
</dbReference>
<dbReference type="InterPro" id="IPR006680">
    <property type="entry name" value="Amidohydro-rel"/>
</dbReference>
<dbReference type="Gene3D" id="3.40.50.10910">
    <property type="entry name" value="Amidohydrolase"/>
    <property type="match status" value="1"/>
</dbReference>
<evidence type="ECO:0000259" key="1">
    <source>
        <dbReference type="Pfam" id="PF01979"/>
    </source>
</evidence>
<dbReference type="SUPFAM" id="SSF51338">
    <property type="entry name" value="Composite domain of metallo-dependent hydrolases"/>
    <property type="match status" value="1"/>
</dbReference>
<protein>
    <submittedName>
        <fullName evidence="2">Amidohydrolase family protein</fullName>
    </submittedName>
</protein>
<reference evidence="2 3" key="1">
    <citation type="submission" date="2023-06" db="EMBL/GenBank/DDBJ databases">
        <authorList>
            <person name="Oyuntsetseg B."/>
            <person name="Kim S.B."/>
        </authorList>
    </citation>
    <scope>NUCLEOTIDE SEQUENCE [LARGE SCALE GENOMIC DNA]</scope>
    <source>
        <strain evidence="2 3">2-2</strain>
    </source>
</reference>
<dbReference type="InterPro" id="IPR011059">
    <property type="entry name" value="Metal-dep_hydrolase_composite"/>
</dbReference>
<feature type="domain" description="Amidohydrolase-related" evidence="1">
    <location>
        <begin position="368"/>
        <end position="462"/>
    </location>
</feature>
<dbReference type="PANTHER" id="PTHR43135:SF3">
    <property type="entry name" value="ALPHA-D-RIBOSE 1-METHYLPHOSPHONATE 5-TRIPHOSPHATE DIPHOSPHATASE"/>
    <property type="match status" value="1"/>
</dbReference>
<proteinExistence type="predicted"/>
<name>A0ABY8XFY0_9PSEU</name>
<organism evidence="2 3">
    <name type="scientific">Amycolatopsis nalaikhensis</name>
    <dbReference type="NCBI Taxonomy" id="715472"/>
    <lineage>
        <taxon>Bacteria</taxon>
        <taxon>Bacillati</taxon>
        <taxon>Actinomycetota</taxon>
        <taxon>Actinomycetes</taxon>
        <taxon>Pseudonocardiales</taxon>
        <taxon>Pseudonocardiaceae</taxon>
        <taxon>Amycolatopsis</taxon>
    </lineage>
</organism>
<dbReference type="PANTHER" id="PTHR43135">
    <property type="entry name" value="ALPHA-D-RIBOSE 1-METHYLPHOSPHONATE 5-TRIPHOSPHATE DIPHOSPHATASE"/>
    <property type="match status" value="1"/>
</dbReference>
<evidence type="ECO:0000313" key="2">
    <source>
        <dbReference type="EMBL" id="WIV54545.1"/>
    </source>
</evidence>
<keyword evidence="3" id="KW-1185">Reference proteome</keyword>
<dbReference type="EMBL" id="CP127173">
    <property type="protein sequence ID" value="WIV54545.1"/>
    <property type="molecule type" value="Genomic_DNA"/>
</dbReference>
<dbReference type="PROSITE" id="PS51318">
    <property type="entry name" value="TAT"/>
    <property type="match status" value="1"/>
</dbReference>
<dbReference type="InterPro" id="IPR032466">
    <property type="entry name" value="Metal_Hydrolase"/>
</dbReference>